<keyword evidence="1" id="KW-0812">Transmembrane</keyword>
<proteinExistence type="predicted"/>
<evidence type="ECO:0000313" key="3">
    <source>
        <dbReference type="Proteomes" id="UP001597326"/>
    </source>
</evidence>
<dbReference type="RefSeq" id="WP_343873292.1">
    <property type="nucleotide sequence ID" value="NZ_BAAAIX010000015.1"/>
</dbReference>
<feature type="transmembrane region" description="Helical" evidence="1">
    <location>
        <begin position="6"/>
        <end position="28"/>
    </location>
</feature>
<organism evidence="2 3">
    <name type="scientific">Luteococcus peritonei</name>
    <dbReference type="NCBI Taxonomy" id="88874"/>
    <lineage>
        <taxon>Bacteria</taxon>
        <taxon>Bacillati</taxon>
        <taxon>Actinomycetota</taxon>
        <taxon>Actinomycetes</taxon>
        <taxon>Propionibacteriales</taxon>
        <taxon>Propionibacteriaceae</taxon>
        <taxon>Luteococcus</taxon>
    </lineage>
</organism>
<keyword evidence="3" id="KW-1185">Reference proteome</keyword>
<keyword evidence="1" id="KW-0472">Membrane</keyword>
<sequence length="55" mass="6097">MGTVEMLAAVMGSFLAPVLGAAVLYVLVRLGVRHGMRDAFLERDAQLQEPVRERR</sequence>
<evidence type="ECO:0000313" key="2">
    <source>
        <dbReference type="EMBL" id="MFD1890277.1"/>
    </source>
</evidence>
<dbReference type="Proteomes" id="UP001597326">
    <property type="component" value="Unassembled WGS sequence"/>
</dbReference>
<protein>
    <submittedName>
        <fullName evidence="2">Uncharacterized protein</fullName>
    </submittedName>
</protein>
<evidence type="ECO:0000256" key="1">
    <source>
        <dbReference type="SAM" id="Phobius"/>
    </source>
</evidence>
<dbReference type="EMBL" id="JBHUFZ010000018">
    <property type="protein sequence ID" value="MFD1890277.1"/>
    <property type="molecule type" value="Genomic_DNA"/>
</dbReference>
<comment type="caution">
    <text evidence="2">The sequence shown here is derived from an EMBL/GenBank/DDBJ whole genome shotgun (WGS) entry which is preliminary data.</text>
</comment>
<reference evidence="3" key="1">
    <citation type="journal article" date="2019" name="Int. J. Syst. Evol. Microbiol.">
        <title>The Global Catalogue of Microorganisms (GCM) 10K type strain sequencing project: providing services to taxonomists for standard genome sequencing and annotation.</title>
        <authorList>
            <consortium name="The Broad Institute Genomics Platform"/>
            <consortium name="The Broad Institute Genome Sequencing Center for Infectious Disease"/>
            <person name="Wu L."/>
            <person name="Ma J."/>
        </authorList>
    </citation>
    <scope>NUCLEOTIDE SEQUENCE [LARGE SCALE GENOMIC DNA]</scope>
    <source>
        <strain evidence="3">CAIM 431</strain>
    </source>
</reference>
<accession>A0ABW4RVB0</accession>
<name>A0ABW4RVB0_9ACTN</name>
<gene>
    <name evidence="2" type="ORF">ACFSCS_08795</name>
</gene>
<keyword evidence="1" id="KW-1133">Transmembrane helix</keyword>